<feature type="transmembrane region" description="Helical" evidence="2">
    <location>
        <begin position="43"/>
        <end position="67"/>
    </location>
</feature>
<dbReference type="PANTHER" id="PTHR32021">
    <property type="entry name" value="CASP-LIKE PROTEIN 5B3"/>
    <property type="match status" value="1"/>
</dbReference>
<evidence type="ECO:0000313" key="4">
    <source>
        <dbReference type="Proteomes" id="UP000243459"/>
    </source>
</evidence>
<feature type="transmembrane region" description="Helical" evidence="2">
    <location>
        <begin position="124"/>
        <end position="147"/>
    </location>
</feature>
<sequence length="174" mass="20084">MWNECGRPGTPFSLVLKMLQGIFSLTSFMFLMSAPRLMQLKVFGFMMLATLIGAIWSLAIFCLYMVLMIKNAQIHRVYLVFLVVGDIIASFVYLSSAIQSLGPALYFAIDTKWCSVRYHNECKFLFLAIGVDVAAWFCAFISFMFVLRHRISRTLTSLLSHEVRMERRQRRRGL</sequence>
<protein>
    <recommendedName>
        <fullName evidence="5">CASP-like protein</fullName>
    </recommendedName>
</protein>
<feature type="transmembrane region" description="Helical" evidence="2">
    <location>
        <begin position="79"/>
        <end position="109"/>
    </location>
</feature>
<gene>
    <name evidence="3" type="ORF">A4U43_C06F12760</name>
</gene>
<organism evidence="3 4">
    <name type="scientific">Asparagus officinalis</name>
    <name type="common">Garden asparagus</name>
    <dbReference type="NCBI Taxonomy" id="4686"/>
    <lineage>
        <taxon>Eukaryota</taxon>
        <taxon>Viridiplantae</taxon>
        <taxon>Streptophyta</taxon>
        <taxon>Embryophyta</taxon>
        <taxon>Tracheophyta</taxon>
        <taxon>Spermatophyta</taxon>
        <taxon>Magnoliopsida</taxon>
        <taxon>Liliopsida</taxon>
        <taxon>Asparagales</taxon>
        <taxon>Asparagaceae</taxon>
        <taxon>Asparagoideae</taxon>
        <taxon>Asparagus</taxon>
    </lineage>
</organism>
<dbReference type="Proteomes" id="UP000243459">
    <property type="component" value="Chromosome 6"/>
</dbReference>
<feature type="transmembrane region" description="Helical" evidence="2">
    <location>
        <begin position="12"/>
        <end position="31"/>
    </location>
</feature>
<dbReference type="Gramene" id="ONK66858">
    <property type="protein sequence ID" value="ONK66858"/>
    <property type="gene ID" value="A4U43_C06F12760"/>
</dbReference>
<name>A0A5P1ELH2_ASPOF</name>
<keyword evidence="2" id="KW-0472">Membrane</keyword>
<proteinExistence type="predicted"/>
<reference evidence="4" key="1">
    <citation type="journal article" date="2017" name="Nat. Commun.">
        <title>The asparagus genome sheds light on the origin and evolution of a young Y chromosome.</title>
        <authorList>
            <person name="Harkess A."/>
            <person name="Zhou J."/>
            <person name="Xu C."/>
            <person name="Bowers J.E."/>
            <person name="Van der Hulst R."/>
            <person name="Ayyampalayam S."/>
            <person name="Mercati F."/>
            <person name="Riccardi P."/>
            <person name="McKain M.R."/>
            <person name="Kakrana A."/>
            <person name="Tang H."/>
            <person name="Ray J."/>
            <person name="Groenendijk J."/>
            <person name="Arikit S."/>
            <person name="Mathioni S.M."/>
            <person name="Nakano M."/>
            <person name="Shan H."/>
            <person name="Telgmann-Rauber A."/>
            <person name="Kanno A."/>
            <person name="Yue Z."/>
            <person name="Chen H."/>
            <person name="Li W."/>
            <person name="Chen Y."/>
            <person name="Xu X."/>
            <person name="Zhang Y."/>
            <person name="Luo S."/>
            <person name="Chen H."/>
            <person name="Gao J."/>
            <person name="Mao Z."/>
            <person name="Pires J.C."/>
            <person name="Luo M."/>
            <person name="Kudrna D."/>
            <person name="Wing R.A."/>
            <person name="Meyers B.C."/>
            <person name="Yi K."/>
            <person name="Kong H."/>
            <person name="Lavrijsen P."/>
            <person name="Sunseri F."/>
            <person name="Falavigna A."/>
            <person name="Ye Y."/>
            <person name="Leebens-Mack J.H."/>
            <person name="Chen G."/>
        </authorList>
    </citation>
    <scope>NUCLEOTIDE SEQUENCE [LARGE SCALE GENOMIC DNA]</scope>
    <source>
        <strain evidence="4">cv. DH0086</strain>
    </source>
</reference>
<evidence type="ECO:0000256" key="2">
    <source>
        <dbReference type="SAM" id="Phobius"/>
    </source>
</evidence>
<dbReference type="EMBL" id="CM007386">
    <property type="protein sequence ID" value="ONK66858.1"/>
    <property type="molecule type" value="Genomic_DNA"/>
</dbReference>
<keyword evidence="2" id="KW-1133">Transmembrane helix</keyword>
<comment type="subunit">
    <text evidence="1">Homodimer and heterodimers.</text>
</comment>
<dbReference type="InterPro" id="IPR045009">
    <property type="entry name" value="CASPL-5"/>
</dbReference>
<dbReference type="PANTHER" id="PTHR32021:SF1">
    <property type="entry name" value="CASP-LIKE PROTEIN 5A1"/>
    <property type="match status" value="1"/>
</dbReference>
<evidence type="ECO:0000256" key="1">
    <source>
        <dbReference type="ARBA" id="ARBA00011489"/>
    </source>
</evidence>
<keyword evidence="2" id="KW-0812">Transmembrane</keyword>
<evidence type="ECO:0008006" key="5">
    <source>
        <dbReference type="Google" id="ProtNLM"/>
    </source>
</evidence>
<dbReference type="AlphaFoldDB" id="A0A5P1ELH2"/>
<keyword evidence="4" id="KW-1185">Reference proteome</keyword>
<accession>A0A5P1ELH2</accession>
<evidence type="ECO:0000313" key="3">
    <source>
        <dbReference type="EMBL" id="ONK66858.1"/>
    </source>
</evidence>
<dbReference type="GO" id="GO:0016020">
    <property type="term" value="C:membrane"/>
    <property type="evidence" value="ECO:0007669"/>
    <property type="project" value="TreeGrafter"/>
</dbReference>